<dbReference type="GO" id="GO:0008033">
    <property type="term" value="P:tRNA processing"/>
    <property type="evidence" value="ECO:0007669"/>
    <property type="project" value="EnsemblFungi"/>
</dbReference>
<dbReference type="GO" id="GO:0005730">
    <property type="term" value="C:nucleolus"/>
    <property type="evidence" value="ECO:0007669"/>
    <property type="project" value="EnsemblFungi"/>
</dbReference>
<dbReference type="Proteomes" id="UP000000689">
    <property type="component" value="Chromosome 11"/>
</dbReference>
<dbReference type="KEGG" id="ndi:NDAI_0K01340"/>
<dbReference type="GeneID" id="11497692"/>
<dbReference type="Gene3D" id="3.40.50.150">
    <property type="entry name" value="Vaccinia Virus protein VP39"/>
    <property type="match status" value="1"/>
</dbReference>
<comment type="similarity">
    <text evidence="2">Belongs to the methyltransferase superfamily. Trimethylguanosine synthase family.</text>
</comment>
<dbReference type="Pfam" id="PF09445">
    <property type="entry name" value="Methyltransf_15"/>
    <property type="match status" value="1"/>
</dbReference>
<dbReference type="CDD" id="cd02440">
    <property type="entry name" value="AdoMet_MTases"/>
    <property type="match status" value="1"/>
</dbReference>
<dbReference type="OrthoDB" id="194443at2759"/>
<comment type="catalytic activity">
    <reaction evidence="4">
        <text>a 5'-end (N(7)-methyl 5'-triphosphoguanosine)-ribonucleoside in snoRNA + S-adenosyl-L-methionine = a 5'-end (N(2),N(7)-dimethyl 5'-triphosphoguanosine)-ribonucleoside in snoRNA + S-adenosyl-L-homocysteine + H(+)</text>
        <dbReference type="Rhea" id="RHEA:78475"/>
        <dbReference type="Rhea" id="RHEA-COMP:19086"/>
        <dbReference type="Rhea" id="RHEA-COMP:19088"/>
        <dbReference type="ChEBI" id="CHEBI:15378"/>
        <dbReference type="ChEBI" id="CHEBI:57856"/>
        <dbReference type="ChEBI" id="CHEBI:59789"/>
        <dbReference type="ChEBI" id="CHEBI:156461"/>
        <dbReference type="ChEBI" id="CHEBI:172880"/>
    </reaction>
    <physiologicalReaction direction="left-to-right" evidence="4">
        <dbReference type="Rhea" id="RHEA:78476"/>
    </physiologicalReaction>
</comment>
<dbReference type="EMBL" id="HE580277">
    <property type="protein sequence ID" value="CCD27325.1"/>
    <property type="molecule type" value="Genomic_DNA"/>
</dbReference>
<keyword evidence="10" id="KW-1185">Reference proteome</keyword>
<accession>G0WHR4</accession>
<reference evidence="9 10" key="1">
    <citation type="journal article" date="2011" name="Proc. Natl. Acad. Sci. U.S.A.">
        <title>Evolutionary erosion of yeast sex chromosomes by mating-type switching accidents.</title>
        <authorList>
            <person name="Gordon J.L."/>
            <person name="Armisen D."/>
            <person name="Proux-Wera E."/>
            <person name="Oheigeartaigh S.S."/>
            <person name="Byrne K.P."/>
            <person name="Wolfe K.H."/>
        </authorList>
    </citation>
    <scope>NUCLEOTIDE SEQUENCE [LARGE SCALE GENOMIC DNA]</scope>
    <source>
        <strain evidence="10">ATCC 10597 / BCRC 20456 / CBS 421 / NBRC 0211 / NRRL Y-12639</strain>
    </source>
</reference>
<evidence type="ECO:0000256" key="8">
    <source>
        <dbReference type="SAM" id="MobiDB-lite"/>
    </source>
</evidence>
<evidence type="ECO:0000313" key="9">
    <source>
        <dbReference type="EMBL" id="CCD27325.1"/>
    </source>
</evidence>
<dbReference type="PANTHER" id="PTHR14741">
    <property type="entry name" value="S-ADENOSYLMETHIONINE-DEPENDENT METHYLTRANSFERASE RELATED"/>
    <property type="match status" value="1"/>
</dbReference>
<dbReference type="SUPFAM" id="SSF53335">
    <property type="entry name" value="S-adenosyl-L-methionine-dependent methyltransferases"/>
    <property type="match status" value="1"/>
</dbReference>
<dbReference type="GO" id="GO:0071164">
    <property type="term" value="F:RNA cap trimethylguanosine synthase activity"/>
    <property type="evidence" value="ECO:0007669"/>
    <property type="project" value="TreeGrafter"/>
</dbReference>
<feature type="region of interest" description="Disordered" evidence="8">
    <location>
        <begin position="299"/>
        <end position="319"/>
    </location>
</feature>
<comment type="catalytic activity">
    <reaction evidence="5">
        <text>a 5'-end (N(2),N(7)-dimethyl 5'-triphosphoguanosine)-ribonucleoside in snRNA + S-adenosyl-L-methionine = a 5'-end (N(2),N(2),N(7)-trimethyl 5'-triphosphoguanosine)-ribonucleoside in snRNA + S-adenosyl-L-homocysteine + H(+)</text>
        <dbReference type="Rhea" id="RHEA:78479"/>
        <dbReference type="Rhea" id="RHEA-COMP:19087"/>
        <dbReference type="Rhea" id="RHEA-COMP:19089"/>
        <dbReference type="ChEBI" id="CHEBI:15378"/>
        <dbReference type="ChEBI" id="CHEBI:57856"/>
        <dbReference type="ChEBI" id="CHEBI:59789"/>
        <dbReference type="ChEBI" id="CHEBI:167623"/>
        <dbReference type="ChEBI" id="CHEBI:172880"/>
    </reaction>
    <physiologicalReaction direction="left-to-right" evidence="5">
        <dbReference type="Rhea" id="RHEA:78480"/>
    </physiologicalReaction>
</comment>
<evidence type="ECO:0000256" key="6">
    <source>
        <dbReference type="ARBA" id="ARBA00049075"/>
    </source>
</evidence>
<evidence type="ECO:0000256" key="5">
    <source>
        <dbReference type="ARBA" id="ARBA00048763"/>
    </source>
</evidence>
<evidence type="ECO:0000256" key="3">
    <source>
        <dbReference type="ARBA" id="ARBA00047418"/>
    </source>
</evidence>
<dbReference type="HOGENOM" id="CLU_029658_2_0_1"/>
<name>G0WHR4_NAUDC</name>
<gene>
    <name evidence="9" type="primary">NDAI0K01340</name>
    <name evidence="9" type="ordered locus">NDAI_0K01340</name>
</gene>
<dbReference type="OMA" id="KALCIYY"/>
<evidence type="ECO:0000256" key="7">
    <source>
        <dbReference type="ARBA" id="ARBA00049790"/>
    </source>
</evidence>
<dbReference type="RefSeq" id="XP_003672568.1">
    <property type="nucleotide sequence ID" value="XM_003672520.1"/>
</dbReference>
<comment type="catalytic activity">
    <reaction evidence="6">
        <text>a 5'-end (N(7)-methyl 5'-triphosphoguanosine)-ribonucleoside in snRNA + S-adenosyl-L-methionine = a 5'-end (N(2),N(7)-dimethyl 5'-triphosphoguanosine)-ribonucleoside in snRNA + S-adenosyl-L-homocysteine + H(+)</text>
        <dbReference type="Rhea" id="RHEA:78471"/>
        <dbReference type="Rhea" id="RHEA-COMP:19085"/>
        <dbReference type="Rhea" id="RHEA-COMP:19087"/>
        <dbReference type="ChEBI" id="CHEBI:15378"/>
        <dbReference type="ChEBI" id="CHEBI:57856"/>
        <dbReference type="ChEBI" id="CHEBI:59789"/>
        <dbReference type="ChEBI" id="CHEBI:156461"/>
        <dbReference type="ChEBI" id="CHEBI:172880"/>
    </reaction>
    <physiologicalReaction direction="left-to-right" evidence="6">
        <dbReference type="Rhea" id="RHEA:78472"/>
    </physiologicalReaction>
</comment>
<dbReference type="InterPro" id="IPR029063">
    <property type="entry name" value="SAM-dependent_MTases_sf"/>
</dbReference>
<protein>
    <recommendedName>
        <fullName evidence="1">Trimethylguanosine synthase</fullName>
    </recommendedName>
    <alternativeName>
        <fullName evidence="7">Cap-specific guanine-N(2) methyltransferase</fullName>
    </alternativeName>
</protein>
<organism evidence="9 10">
    <name type="scientific">Naumovozyma dairenensis (strain ATCC 10597 / BCRC 20456 / CBS 421 / NBRC 0211 / NRRL Y-12639)</name>
    <name type="common">Saccharomyces dairenensis</name>
    <dbReference type="NCBI Taxonomy" id="1071378"/>
    <lineage>
        <taxon>Eukaryota</taxon>
        <taxon>Fungi</taxon>
        <taxon>Dikarya</taxon>
        <taxon>Ascomycota</taxon>
        <taxon>Saccharomycotina</taxon>
        <taxon>Saccharomycetes</taxon>
        <taxon>Saccharomycetales</taxon>
        <taxon>Saccharomycetaceae</taxon>
        <taxon>Naumovozyma</taxon>
    </lineage>
</organism>
<dbReference type="eggNOG" id="KOG2730">
    <property type="taxonomic scope" value="Eukaryota"/>
</dbReference>
<sequence>MIHASKLSKIIKRRTKTRNTKHHHDTKKYKILKKLIAENKFQITNNIKIKKNDKIFKYWRNRNTLFSKINTNKIYMTEELWFSVTPELIAKFISNYIKACLSSFSPNEMGNKYNGLTILDVFCGGGGNTIQFAMDFPRVYGIDSSIEHIYCTIKNSQAYNVDDRIYLKCGKLEKIIKRDTFAKEKIHVDCVFASPPWGGPEYLKEDTYDLEKSLKPFGLYKLLKKFFQISKNVILFLPRNSNLYQLSNTTRKLLGPGGRCKVLYVKINGYMKGMFCIWGDQLINYGEQVSGDVVELNTNDQNKNEANNDASNEKEEEVNSKSIDEVYYDIDG</sequence>
<evidence type="ECO:0000313" key="10">
    <source>
        <dbReference type="Proteomes" id="UP000000689"/>
    </source>
</evidence>
<evidence type="ECO:0000256" key="2">
    <source>
        <dbReference type="ARBA" id="ARBA00025783"/>
    </source>
</evidence>
<dbReference type="InterPro" id="IPR019012">
    <property type="entry name" value="RNA_cap_Gua-N2-MeTrfase"/>
</dbReference>
<evidence type="ECO:0000256" key="4">
    <source>
        <dbReference type="ARBA" id="ARBA00048740"/>
    </source>
</evidence>
<evidence type="ECO:0000256" key="1">
    <source>
        <dbReference type="ARBA" id="ARBA00018517"/>
    </source>
</evidence>
<dbReference type="GO" id="GO:0032210">
    <property type="term" value="P:regulation of telomere maintenance via telomerase"/>
    <property type="evidence" value="ECO:0007669"/>
    <property type="project" value="EnsemblFungi"/>
</dbReference>
<dbReference type="GO" id="GO:0017126">
    <property type="term" value="P:nucleologenesis"/>
    <property type="evidence" value="ECO:0007669"/>
    <property type="project" value="EnsemblFungi"/>
</dbReference>
<dbReference type="PANTHER" id="PTHR14741:SF32">
    <property type="entry name" value="TRIMETHYLGUANOSINE SYNTHASE"/>
    <property type="match status" value="1"/>
</dbReference>
<dbReference type="STRING" id="1071378.G0WHR4"/>
<dbReference type="AlphaFoldDB" id="G0WHR4"/>
<dbReference type="GO" id="GO:0051321">
    <property type="term" value="P:meiotic cell cycle"/>
    <property type="evidence" value="ECO:0007669"/>
    <property type="project" value="EnsemblFungi"/>
</dbReference>
<feature type="compositionally biased region" description="Polar residues" evidence="8">
    <location>
        <begin position="299"/>
        <end position="310"/>
    </location>
</feature>
<comment type="catalytic activity">
    <reaction evidence="3">
        <text>a 5'-end (N(2),N(7)-dimethyl 5'-triphosphoguanosine)-ribonucleoside in snoRNA + S-adenosyl-L-methionine = a 5'-end (N(2),N(2),N(7)-trimethyl 5'-triphosphoguanosine)-ribonucleoside in snoRNA + S-adenosyl-L-homocysteine + H(+)</text>
        <dbReference type="Rhea" id="RHEA:78507"/>
        <dbReference type="Rhea" id="RHEA-COMP:19088"/>
        <dbReference type="Rhea" id="RHEA-COMP:19090"/>
        <dbReference type="ChEBI" id="CHEBI:15378"/>
        <dbReference type="ChEBI" id="CHEBI:57856"/>
        <dbReference type="ChEBI" id="CHEBI:59789"/>
        <dbReference type="ChEBI" id="CHEBI:167623"/>
        <dbReference type="ChEBI" id="CHEBI:172880"/>
    </reaction>
    <physiologicalReaction direction="left-to-right" evidence="3">
        <dbReference type="Rhea" id="RHEA:78508"/>
    </physiologicalReaction>
</comment>
<proteinExistence type="inferred from homology"/>